<dbReference type="AlphaFoldDB" id="A0A374NXA3"/>
<sequence>MKGLGNAMRIEYLEAALSDLDNITDYYFALFGIESAMKVYDQIRASVGQLDEYPGSGVPCKDRQLKNLGYRELFSGRFVIVYRVDEGEQKLYINHIADTQTDYPHLYKNL</sequence>
<proteinExistence type="inferred from homology"/>
<accession>A0A374NXA3</accession>
<name>A0A374NXA3_9FIRM</name>
<dbReference type="InterPro" id="IPR035093">
    <property type="entry name" value="RelE/ParE_toxin_dom_sf"/>
</dbReference>
<comment type="similarity">
    <text evidence="1">Belongs to the RelE toxin family.</text>
</comment>
<dbReference type="InterPro" id="IPR051803">
    <property type="entry name" value="TA_system_RelE-like_toxin"/>
</dbReference>
<reference evidence="3 4" key="1">
    <citation type="submission" date="2018-08" db="EMBL/GenBank/DDBJ databases">
        <title>A genome reference for cultivated species of the human gut microbiota.</title>
        <authorList>
            <person name="Zou Y."/>
            <person name="Xue W."/>
            <person name="Luo G."/>
        </authorList>
    </citation>
    <scope>NUCLEOTIDE SEQUENCE [LARGE SCALE GENOMIC DNA]</scope>
    <source>
        <strain evidence="3 4">TM09-12</strain>
    </source>
</reference>
<evidence type="ECO:0000313" key="3">
    <source>
        <dbReference type="EMBL" id="RGI95780.1"/>
    </source>
</evidence>
<keyword evidence="2" id="KW-1277">Toxin-antitoxin system</keyword>
<dbReference type="EMBL" id="QSON01000028">
    <property type="protein sequence ID" value="RGI95780.1"/>
    <property type="molecule type" value="Genomic_DNA"/>
</dbReference>
<evidence type="ECO:0000313" key="4">
    <source>
        <dbReference type="Proteomes" id="UP000263014"/>
    </source>
</evidence>
<comment type="caution">
    <text evidence="3">The sequence shown here is derived from an EMBL/GenBank/DDBJ whole genome shotgun (WGS) entry which is preliminary data.</text>
</comment>
<protein>
    <submittedName>
        <fullName evidence="3">Type II toxin-antitoxin system RelE/ParE family toxin</fullName>
    </submittedName>
</protein>
<gene>
    <name evidence="3" type="ORF">DXD79_31280</name>
</gene>
<organism evidence="3 4">
    <name type="scientific">Hungatella hathewayi</name>
    <dbReference type="NCBI Taxonomy" id="154046"/>
    <lineage>
        <taxon>Bacteria</taxon>
        <taxon>Bacillati</taxon>
        <taxon>Bacillota</taxon>
        <taxon>Clostridia</taxon>
        <taxon>Lachnospirales</taxon>
        <taxon>Lachnospiraceae</taxon>
        <taxon>Hungatella</taxon>
    </lineage>
</organism>
<dbReference type="PANTHER" id="PTHR33755">
    <property type="entry name" value="TOXIN PARE1-RELATED"/>
    <property type="match status" value="1"/>
</dbReference>
<dbReference type="InterPro" id="IPR007712">
    <property type="entry name" value="RelE/ParE_toxin"/>
</dbReference>
<dbReference type="Proteomes" id="UP000263014">
    <property type="component" value="Unassembled WGS sequence"/>
</dbReference>
<dbReference type="Pfam" id="PF05016">
    <property type="entry name" value="ParE_toxin"/>
    <property type="match status" value="1"/>
</dbReference>
<dbReference type="RefSeq" id="WP_081034805.1">
    <property type="nucleotide sequence ID" value="NZ_CALDDA010000022.1"/>
</dbReference>
<dbReference type="Gene3D" id="3.30.2310.20">
    <property type="entry name" value="RelE-like"/>
    <property type="match status" value="1"/>
</dbReference>
<evidence type="ECO:0000256" key="2">
    <source>
        <dbReference type="ARBA" id="ARBA00022649"/>
    </source>
</evidence>
<evidence type="ECO:0000256" key="1">
    <source>
        <dbReference type="ARBA" id="ARBA00006226"/>
    </source>
</evidence>